<dbReference type="Pfam" id="PF06826">
    <property type="entry name" value="Asp-Al_Ex"/>
    <property type="match status" value="1"/>
</dbReference>
<feature type="transmembrane region" description="Helical" evidence="8">
    <location>
        <begin position="6"/>
        <end position="30"/>
    </location>
</feature>
<dbReference type="Proteomes" id="UP000248897">
    <property type="component" value="Chromosome 1"/>
</dbReference>
<keyword evidence="7 8" id="KW-0472">Membrane</keyword>
<protein>
    <submittedName>
        <fullName evidence="10">Putative transporter</fullName>
    </submittedName>
</protein>
<evidence type="ECO:0000313" key="10">
    <source>
        <dbReference type="EMBL" id="SQI29007.1"/>
    </source>
</evidence>
<gene>
    <name evidence="10" type="ORF">NCTC12961_00023</name>
</gene>
<keyword evidence="6 8" id="KW-1133">Transmembrane helix</keyword>
<comment type="subcellular location">
    <subcellularLocation>
        <location evidence="1">Cell membrane</location>
        <topology evidence="1">Multi-pass membrane protein</topology>
    </subcellularLocation>
</comment>
<keyword evidence="3" id="KW-0813">Transport</keyword>
<dbReference type="InterPro" id="IPR050144">
    <property type="entry name" value="AAE_transporter"/>
</dbReference>
<evidence type="ECO:0000313" key="11">
    <source>
        <dbReference type="Proteomes" id="UP000248897"/>
    </source>
</evidence>
<dbReference type="AlphaFoldDB" id="A0A2X4TN76"/>
<comment type="similarity">
    <text evidence="2">Belongs to the AAE transporter (TC 2.A.81) family.</text>
</comment>
<evidence type="ECO:0000256" key="5">
    <source>
        <dbReference type="ARBA" id="ARBA00022692"/>
    </source>
</evidence>
<evidence type="ECO:0000256" key="2">
    <source>
        <dbReference type="ARBA" id="ARBA00009854"/>
    </source>
</evidence>
<evidence type="ECO:0000256" key="7">
    <source>
        <dbReference type="ARBA" id="ARBA00023136"/>
    </source>
</evidence>
<evidence type="ECO:0000256" key="3">
    <source>
        <dbReference type="ARBA" id="ARBA00022448"/>
    </source>
</evidence>
<proteinExistence type="inferred from homology"/>
<dbReference type="GO" id="GO:0005886">
    <property type="term" value="C:plasma membrane"/>
    <property type="evidence" value="ECO:0007669"/>
    <property type="project" value="UniProtKB-SubCell"/>
</dbReference>
<feature type="transmembrane region" description="Helical" evidence="8">
    <location>
        <begin position="75"/>
        <end position="93"/>
    </location>
</feature>
<keyword evidence="4" id="KW-1003">Cell membrane</keyword>
<evidence type="ECO:0000259" key="9">
    <source>
        <dbReference type="Pfam" id="PF06826"/>
    </source>
</evidence>
<sequence length="94" mass="9852">MHGEGLAWIGYGALITAIPLLSVGVLARVVGKMNYLTLSGMLAGSMTDPPALAFANGLHPTSGAAALSYATVYPLAMFLRIMSPQLLAVLFWVM</sequence>
<feature type="domain" description="YidE/YbjL duplication" evidence="9">
    <location>
        <begin position="3"/>
        <end position="88"/>
    </location>
</feature>
<evidence type="ECO:0000256" key="1">
    <source>
        <dbReference type="ARBA" id="ARBA00004651"/>
    </source>
</evidence>
<name>A0A2X4TN76_SERPL</name>
<reference evidence="10 11" key="1">
    <citation type="submission" date="2018-06" db="EMBL/GenBank/DDBJ databases">
        <authorList>
            <consortium name="Pathogen Informatics"/>
            <person name="Doyle S."/>
        </authorList>
    </citation>
    <scope>NUCLEOTIDE SEQUENCE [LARGE SCALE GENOMIC DNA]</scope>
    <source>
        <strain evidence="10 11">NCTC12961</strain>
    </source>
</reference>
<accession>A0A2X4TN76</accession>
<dbReference type="EMBL" id="LS483469">
    <property type="protein sequence ID" value="SQI29007.1"/>
    <property type="molecule type" value="Genomic_DNA"/>
</dbReference>
<keyword evidence="5 8" id="KW-0812">Transmembrane</keyword>
<evidence type="ECO:0000256" key="4">
    <source>
        <dbReference type="ARBA" id="ARBA00022475"/>
    </source>
</evidence>
<dbReference type="PANTHER" id="PTHR30445:SF3">
    <property type="entry name" value="TRANSPORT PROTEIN YIDE-RELATED"/>
    <property type="match status" value="1"/>
</dbReference>
<organism evidence="10 11">
    <name type="scientific">Serratia plymuthica</name>
    <dbReference type="NCBI Taxonomy" id="82996"/>
    <lineage>
        <taxon>Bacteria</taxon>
        <taxon>Pseudomonadati</taxon>
        <taxon>Pseudomonadota</taxon>
        <taxon>Gammaproteobacteria</taxon>
        <taxon>Enterobacterales</taxon>
        <taxon>Yersiniaceae</taxon>
        <taxon>Serratia</taxon>
    </lineage>
</organism>
<dbReference type="PANTHER" id="PTHR30445">
    <property type="entry name" value="K(+)_H(+) ANTIPORTER SUBUNIT KHTT"/>
    <property type="match status" value="1"/>
</dbReference>
<evidence type="ECO:0000256" key="8">
    <source>
        <dbReference type="SAM" id="Phobius"/>
    </source>
</evidence>
<evidence type="ECO:0000256" key="6">
    <source>
        <dbReference type="ARBA" id="ARBA00022989"/>
    </source>
</evidence>
<dbReference type="InterPro" id="IPR006512">
    <property type="entry name" value="YidE_YbjL"/>
</dbReference>